<dbReference type="AlphaFoldDB" id="A0A7Y4B5S0"/>
<sequence>MKNIMLNTLKKISLITSSMTMPVYFGFLTTEHKSGYGDIVISSDPILEPHMTHIFKLERHIGVGCELKEFMATLSLYPRSVYINNHLIDLDNLYLNLRNDGHSVISAHHELDNFLNLNAPVKEFPIQLI</sequence>
<gene>
    <name evidence="1" type="ORF">F0254_20150</name>
</gene>
<dbReference type="EMBL" id="VTYF01000015">
    <property type="protein sequence ID" value="NOI11150.1"/>
    <property type="molecule type" value="Genomic_DNA"/>
</dbReference>
<name>A0A7Y4B5S0_VIBAL</name>
<reference evidence="1 2" key="1">
    <citation type="submission" date="2019-09" db="EMBL/GenBank/DDBJ databases">
        <title>Draft genome sequencing and comparative genomics of hatchery-associated Vibrios.</title>
        <authorList>
            <person name="Kehlet-Delgado H."/>
            <person name="Mueller R.S."/>
        </authorList>
    </citation>
    <scope>NUCLEOTIDE SEQUENCE [LARGE SCALE GENOMIC DNA]</scope>
    <source>
        <strain evidence="1 2">081416A</strain>
    </source>
</reference>
<dbReference type="RefSeq" id="WP_065788102.1">
    <property type="nucleotide sequence ID" value="NZ_VTYF01000015.1"/>
</dbReference>
<evidence type="ECO:0000313" key="1">
    <source>
        <dbReference type="EMBL" id="NOI11150.1"/>
    </source>
</evidence>
<dbReference type="Proteomes" id="UP000532247">
    <property type="component" value="Unassembled WGS sequence"/>
</dbReference>
<accession>A0A7Y4B5S0</accession>
<organism evidence="1 2">
    <name type="scientific">Vibrio alginolyticus</name>
    <dbReference type="NCBI Taxonomy" id="663"/>
    <lineage>
        <taxon>Bacteria</taxon>
        <taxon>Pseudomonadati</taxon>
        <taxon>Pseudomonadota</taxon>
        <taxon>Gammaproteobacteria</taxon>
        <taxon>Vibrionales</taxon>
        <taxon>Vibrionaceae</taxon>
        <taxon>Vibrio</taxon>
    </lineage>
</organism>
<comment type="caution">
    <text evidence="1">The sequence shown here is derived from an EMBL/GenBank/DDBJ whole genome shotgun (WGS) entry which is preliminary data.</text>
</comment>
<proteinExistence type="predicted"/>
<evidence type="ECO:0000313" key="2">
    <source>
        <dbReference type="Proteomes" id="UP000532247"/>
    </source>
</evidence>
<protein>
    <submittedName>
        <fullName evidence="1">Uncharacterized protein</fullName>
    </submittedName>
</protein>